<keyword evidence="2" id="KW-0282">Flagellum</keyword>
<dbReference type="AlphaFoldDB" id="A0A1N6IIQ0"/>
<keyword evidence="3" id="KW-1185">Reference proteome</keyword>
<reference evidence="3" key="1">
    <citation type="submission" date="2016-11" db="EMBL/GenBank/DDBJ databases">
        <authorList>
            <person name="Varghese N."/>
            <person name="Submissions S."/>
        </authorList>
    </citation>
    <scope>NUCLEOTIDE SEQUENCE [LARGE SCALE GENOMIC DNA]</scope>
    <source>
        <strain evidence="3">DSM 29440</strain>
    </source>
</reference>
<organism evidence="2 3">
    <name type="scientific">Vannielia litorea</name>
    <dbReference type="NCBI Taxonomy" id="1217970"/>
    <lineage>
        <taxon>Bacteria</taxon>
        <taxon>Pseudomonadati</taxon>
        <taxon>Pseudomonadota</taxon>
        <taxon>Alphaproteobacteria</taxon>
        <taxon>Rhodobacterales</taxon>
        <taxon>Paracoccaceae</taxon>
        <taxon>Vannielia</taxon>
    </lineage>
</organism>
<keyword evidence="2" id="KW-0969">Cilium</keyword>
<proteinExistence type="predicted"/>
<dbReference type="EMBL" id="FSRL01000002">
    <property type="protein sequence ID" value="SIO31871.1"/>
    <property type="molecule type" value="Genomic_DNA"/>
</dbReference>
<gene>
    <name evidence="2" type="ORF">SAMN05444002_3943</name>
</gene>
<keyword evidence="2" id="KW-0966">Cell projection</keyword>
<dbReference type="OrthoDB" id="7864548at2"/>
<feature type="region of interest" description="Disordered" evidence="1">
    <location>
        <begin position="31"/>
        <end position="63"/>
    </location>
</feature>
<evidence type="ECO:0000313" key="3">
    <source>
        <dbReference type="Proteomes" id="UP000184932"/>
    </source>
</evidence>
<name>A0A1N6IIQ0_9RHOB</name>
<dbReference type="Proteomes" id="UP000184932">
    <property type="component" value="Unassembled WGS sequence"/>
</dbReference>
<dbReference type="RefSeq" id="WP_074258085.1">
    <property type="nucleotide sequence ID" value="NZ_FSRL01000002.1"/>
</dbReference>
<sequence>MKSILLIVILAVLGIGAGAGAGMMLRPAPEEVVTSPCGEGSEVTESHPEEPAKQPDTTGEEADPTREYVKLNNQFIVPIVEEGRVASMVVLSLSLEVEAGQRETVYAREPKLRDSFLQVLFAHANSGGFSGNFTTGTKMRHLAEALEEVGRKVMGATLSDVLIVDIVRQDN</sequence>
<dbReference type="STRING" id="1217970.SAMN05444002_3943"/>
<evidence type="ECO:0000313" key="2">
    <source>
        <dbReference type="EMBL" id="SIO31871.1"/>
    </source>
</evidence>
<protein>
    <submittedName>
        <fullName evidence="2">Flagellar basal body-associated protein FliL</fullName>
    </submittedName>
</protein>
<accession>A0A1N6IIQ0</accession>
<evidence type="ECO:0000256" key="1">
    <source>
        <dbReference type="SAM" id="MobiDB-lite"/>
    </source>
</evidence>
<feature type="compositionally biased region" description="Basic and acidic residues" evidence="1">
    <location>
        <begin position="44"/>
        <end position="53"/>
    </location>
</feature>